<evidence type="ECO:0000313" key="1">
    <source>
        <dbReference type="EMBL" id="NZA00894.1"/>
    </source>
</evidence>
<accession>A0A853IT74</accession>
<keyword evidence="2" id="KW-1185">Reference proteome</keyword>
<dbReference type="EMBL" id="JACCKX010000001">
    <property type="protein sequence ID" value="NZA00894.1"/>
    <property type="molecule type" value="Genomic_DNA"/>
</dbReference>
<dbReference type="RefSeq" id="WP_180549426.1">
    <property type="nucleotide sequence ID" value="NZ_JACCKX010000001.1"/>
</dbReference>
<dbReference type="SUPFAM" id="SSF54909">
    <property type="entry name" value="Dimeric alpha+beta barrel"/>
    <property type="match status" value="1"/>
</dbReference>
<proteinExistence type="predicted"/>
<dbReference type="Gene3D" id="3.30.70.100">
    <property type="match status" value="1"/>
</dbReference>
<dbReference type="Pfam" id="PF07237">
    <property type="entry name" value="DUF1428"/>
    <property type="match status" value="1"/>
</dbReference>
<sequence>MNPEHYIDGFLAAVPTAQRAAYHQHAAEAARVFRKHGALEIIEAWADDVPEGKLTSMPMAVKLKQDESVVFSWIVWPSKTVRQRAMQAVMNDPDMPQNMPFDGQRLIYGGFTPLLIA</sequence>
<dbReference type="InterPro" id="IPR009874">
    <property type="entry name" value="DUF1428"/>
</dbReference>
<protein>
    <submittedName>
        <fullName evidence="1">DUF1428 domain-containing protein</fullName>
    </submittedName>
</protein>
<organism evidence="1 2">
    <name type="scientific">Ottowia beijingensis</name>
    <dbReference type="NCBI Taxonomy" id="1207057"/>
    <lineage>
        <taxon>Bacteria</taxon>
        <taxon>Pseudomonadati</taxon>
        <taxon>Pseudomonadota</taxon>
        <taxon>Betaproteobacteria</taxon>
        <taxon>Burkholderiales</taxon>
        <taxon>Comamonadaceae</taxon>
        <taxon>Ottowia</taxon>
    </lineage>
</organism>
<dbReference type="PIRSF" id="PIRSF007028">
    <property type="entry name" value="UCP007028"/>
    <property type="match status" value="1"/>
</dbReference>
<dbReference type="Proteomes" id="UP000589716">
    <property type="component" value="Unassembled WGS sequence"/>
</dbReference>
<comment type="caution">
    <text evidence="1">The sequence shown here is derived from an EMBL/GenBank/DDBJ whole genome shotgun (WGS) entry which is preliminary data.</text>
</comment>
<name>A0A853IT74_9BURK</name>
<dbReference type="AlphaFoldDB" id="A0A853IT74"/>
<dbReference type="InterPro" id="IPR011008">
    <property type="entry name" value="Dimeric_a/b-barrel"/>
</dbReference>
<reference evidence="1 2" key="1">
    <citation type="submission" date="2020-07" db="EMBL/GenBank/DDBJ databases">
        <authorList>
            <person name="Maaloum M."/>
        </authorList>
    </citation>
    <scope>NUCLEOTIDE SEQUENCE [LARGE SCALE GENOMIC DNA]</scope>
    <source>
        <strain evidence="1 2">GCS-AN-3</strain>
    </source>
</reference>
<gene>
    <name evidence="1" type="ORF">H0I39_02220</name>
</gene>
<evidence type="ECO:0000313" key="2">
    <source>
        <dbReference type="Proteomes" id="UP000589716"/>
    </source>
</evidence>